<dbReference type="NCBIfam" id="NF002776">
    <property type="entry name" value="PRK02877.1"/>
    <property type="match status" value="1"/>
</dbReference>
<dbReference type="PANTHER" id="PTHR34068">
    <property type="entry name" value="UPF0145 PROTEIN YBJQ"/>
    <property type="match status" value="1"/>
</dbReference>
<proteinExistence type="inferred from homology"/>
<dbReference type="Gene3D" id="3.30.110.70">
    <property type="entry name" value="Hypothetical protein apc22750. Chain B"/>
    <property type="match status" value="1"/>
</dbReference>
<gene>
    <name evidence="3" type="ORF">C8N26_0534</name>
</gene>
<organism evidence="3 4">
    <name type="scientific">Tenacibaculum lutimaris</name>
    <dbReference type="NCBI Taxonomy" id="285258"/>
    <lineage>
        <taxon>Bacteria</taxon>
        <taxon>Pseudomonadati</taxon>
        <taxon>Bacteroidota</taxon>
        <taxon>Flavobacteriia</taxon>
        <taxon>Flavobacteriales</taxon>
        <taxon>Flavobacteriaceae</taxon>
        <taxon>Tenacibaculum</taxon>
    </lineage>
</organism>
<dbReference type="SUPFAM" id="SSF117782">
    <property type="entry name" value="YbjQ-like"/>
    <property type="match status" value="1"/>
</dbReference>
<dbReference type="InterPro" id="IPR035439">
    <property type="entry name" value="UPF0145_dom_sf"/>
</dbReference>
<comment type="similarity">
    <text evidence="1 2">Belongs to the UPF0145 family.</text>
</comment>
<evidence type="ECO:0000256" key="1">
    <source>
        <dbReference type="ARBA" id="ARBA00010751"/>
    </source>
</evidence>
<reference evidence="3 4" key="1">
    <citation type="submission" date="2018-09" db="EMBL/GenBank/DDBJ databases">
        <title>Genomic Encyclopedia of Archaeal and Bacterial Type Strains, Phase II (KMG-II): from individual species to whole genera.</title>
        <authorList>
            <person name="Goeker M."/>
        </authorList>
    </citation>
    <scope>NUCLEOTIDE SEQUENCE [LARGE SCALE GENOMIC DNA]</scope>
    <source>
        <strain evidence="3 4">DSM 16505</strain>
    </source>
</reference>
<sequence>MILSTTPSLENKPAKEYLGIVTGETIIGANVFKDFFASVRDIVGGRSGSYEKVLREAKEIAIKEMTERAERLGADAVVGIDLDYETVGASGGMLMVTASGTAIKL</sequence>
<dbReference type="InterPro" id="IPR002765">
    <property type="entry name" value="UPF0145_YbjQ-like"/>
</dbReference>
<evidence type="ECO:0000313" key="3">
    <source>
        <dbReference type="EMBL" id="RKF05133.1"/>
    </source>
</evidence>
<dbReference type="HAMAP" id="MF_00338">
    <property type="entry name" value="UPF0145"/>
    <property type="match status" value="1"/>
</dbReference>
<dbReference type="Proteomes" id="UP000285780">
    <property type="component" value="Unassembled WGS sequence"/>
</dbReference>
<dbReference type="AlphaFoldDB" id="A0A420E5E8"/>
<evidence type="ECO:0000256" key="2">
    <source>
        <dbReference type="HAMAP-Rule" id="MF_00338"/>
    </source>
</evidence>
<keyword evidence="4" id="KW-1185">Reference proteome</keyword>
<comment type="caution">
    <text evidence="3">The sequence shown here is derived from an EMBL/GenBank/DDBJ whole genome shotgun (WGS) entry which is preliminary data.</text>
</comment>
<dbReference type="EMBL" id="RAQM01000006">
    <property type="protein sequence ID" value="RKF05133.1"/>
    <property type="molecule type" value="Genomic_DNA"/>
</dbReference>
<dbReference type="RefSeq" id="WP_120185889.1">
    <property type="nucleotide sequence ID" value="NZ_RAQM01000006.1"/>
</dbReference>
<evidence type="ECO:0000313" key="4">
    <source>
        <dbReference type="Proteomes" id="UP000285780"/>
    </source>
</evidence>
<dbReference type="Pfam" id="PF01906">
    <property type="entry name" value="YbjQ_1"/>
    <property type="match status" value="1"/>
</dbReference>
<name>A0A420E5E8_9FLAO</name>
<protein>
    <recommendedName>
        <fullName evidence="2">UPF0145 protein C8N26_0534</fullName>
    </recommendedName>
</protein>
<accession>A0A420E5E8</accession>
<dbReference type="PANTHER" id="PTHR34068:SF1">
    <property type="entry name" value="UPF0145 PROTEIN YBJQ"/>
    <property type="match status" value="1"/>
</dbReference>